<gene>
    <name evidence="2" type="ORF">V1264_012326</name>
</gene>
<keyword evidence="1" id="KW-0812">Transmembrane</keyword>
<organism evidence="2 3">
    <name type="scientific">Littorina saxatilis</name>
    <dbReference type="NCBI Taxonomy" id="31220"/>
    <lineage>
        <taxon>Eukaryota</taxon>
        <taxon>Metazoa</taxon>
        <taxon>Spiralia</taxon>
        <taxon>Lophotrochozoa</taxon>
        <taxon>Mollusca</taxon>
        <taxon>Gastropoda</taxon>
        <taxon>Caenogastropoda</taxon>
        <taxon>Littorinimorpha</taxon>
        <taxon>Littorinoidea</taxon>
        <taxon>Littorinidae</taxon>
        <taxon>Littorina</taxon>
    </lineage>
</organism>
<dbReference type="EMBL" id="JBAMIC010000002">
    <property type="protein sequence ID" value="KAK7112954.1"/>
    <property type="molecule type" value="Genomic_DNA"/>
</dbReference>
<dbReference type="AlphaFoldDB" id="A0AAN9GLU6"/>
<accession>A0AAN9GLU6</accession>
<protein>
    <submittedName>
        <fullName evidence="2">Uncharacterized protein</fullName>
    </submittedName>
</protein>
<comment type="caution">
    <text evidence="2">The sequence shown here is derived from an EMBL/GenBank/DDBJ whole genome shotgun (WGS) entry which is preliminary data.</text>
</comment>
<dbReference type="Proteomes" id="UP001374579">
    <property type="component" value="Unassembled WGS sequence"/>
</dbReference>
<name>A0AAN9GLU6_9CAEN</name>
<evidence type="ECO:0000313" key="3">
    <source>
        <dbReference type="Proteomes" id="UP001374579"/>
    </source>
</evidence>
<evidence type="ECO:0000256" key="1">
    <source>
        <dbReference type="SAM" id="Phobius"/>
    </source>
</evidence>
<keyword evidence="1" id="KW-0472">Membrane</keyword>
<evidence type="ECO:0000313" key="2">
    <source>
        <dbReference type="EMBL" id="KAK7112954.1"/>
    </source>
</evidence>
<proteinExistence type="predicted"/>
<keyword evidence="3" id="KW-1185">Reference proteome</keyword>
<reference evidence="2 3" key="1">
    <citation type="submission" date="2024-02" db="EMBL/GenBank/DDBJ databases">
        <title>Chromosome-scale genome assembly of the rough periwinkle Littorina saxatilis.</title>
        <authorList>
            <person name="De Jode A."/>
            <person name="Faria R."/>
            <person name="Formenti G."/>
            <person name="Sims Y."/>
            <person name="Smith T.P."/>
            <person name="Tracey A."/>
            <person name="Wood J.M.D."/>
            <person name="Zagrodzka Z.B."/>
            <person name="Johannesson K."/>
            <person name="Butlin R.K."/>
            <person name="Leder E.H."/>
        </authorList>
    </citation>
    <scope>NUCLEOTIDE SEQUENCE [LARGE SCALE GENOMIC DNA]</scope>
    <source>
        <strain evidence="2">Snail1</strain>
        <tissue evidence="2">Muscle</tissue>
    </source>
</reference>
<feature type="transmembrane region" description="Helical" evidence="1">
    <location>
        <begin position="116"/>
        <end position="138"/>
    </location>
</feature>
<sequence>METIHVTLAMDVAVSDVDRMTLQRAILQLLTVNCTMGNHDAFKVGMSLKKGTDGAGKEVTIVILEVTTSVADKVSVNEVKDVLQNAPADALPYVVHKGHVIEAAAQKAWLDEHKDVVIGVVFAVVGSIIIIIIVVVAFRKRVYHHVKRQSKAGVSNEVIINSFEMTALANNVRPESPPRGEEILGVHQPATFTNLSYDEEEITVSTNGVNQPVSTNGK</sequence>
<keyword evidence="1" id="KW-1133">Transmembrane helix</keyword>